<dbReference type="Proteomes" id="UP000010729">
    <property type="component" value="Unassembled WGS sequence"/>
</dbReference>
<organism evidence="2 3">
    <name type="scientific">Arthrobacter crystallopoietes BAB-32</name>
    <dbReference type="NCBI Taxonomy" id="1246476"/>
    <lineage>
        <taxon>Bacteria</taxon>
        <taxon>Bacillati</taxon>
        <taxon>Actinomycetota</taxon>
        <taxon>Actinomycetes</taxon>
        <taxon>Micrococcales</taxon>
        <taxon>Micrococcaceae</taxon>
        <taxon>Crystallibacter</taxon>
    </lineage>
</organism>
<dbReference type="Pfam" id="PF04343">
    <property type="entry name" value="DUF488"/>
    <property type="match status" value="1"/>
</dbReference>
<gene>
    <name evidence="2" type="ORF">D477_010511</name>
</gene>
<evidence type="ECO:0000256" key="1">
    <source>
        <dbReference type="SAM" id="MobiDB-lite"/>
    </source>
</evidence>
<reference evidence="2 3" key="1">
    <citation type="journal article" date="2013" name="Genome Announc.">
        <title>Draft Genome Sequence of Arthrobacter crystallopoietes Strain BAB-32, Revealing Genes for Bioremediation.</title>
        <authorList>
            <person name="Joshi M.N."/>
            <person name="Pandit A.S."/>
            <person name="Sharma A."/>
            <person name="Pandya R.V."/>
            <person name="Desai S.M."/>
            <person name="Saxena A.K."/>
            <person name="Bagatharia S.B."/>
        </authorList>
    </citation>
    <scope>NUCLEOTIDE SEQUENCE [LARGE SCALE GENOMIC DNA]</scope>
    <source>
        <strain evidence="2 3">BAB-32</strain>
    </source>
</reference>
<feature type="region of interest" description="Disordered" evidence="1">
    <location>
        <begin position="174"/>
        <end position="199"/>
    </location>
</feature>
<protein>
    <recommendedName>
        <fullName evidence="4">DUF488 domain-containing protein</fullName>
    </recommendedName>
</protein>
<sequence>MADRLDTGRTGAETGPMAAVSGEQRIMTIGHGTSSAAELTDLLAGAGVDLLVDVRRFPGSRKHPDMAKDALASWLPEAGVAYRWEEELGGRRRIPAGEPEPDSWWKVAAFRAYAAYTRTPEFAAGLRRLLQDASAARPAIMCSETVWWRCHRRLISDVLVLQHGVDVVHLMPGGKTSAHRPSEGARRTPAGLVWDGPAQ</sequence>
<evidence type="ECO:0000313" key="3">
    <source>
        <dbReference type="Proteomes" id="UP000010729"/>
    </source>
</evidence>
<dbReference type="PIRSF" id="PIRSF024492">
    <property type="entry name" value="UCP024492"/>
    <property type="match status" value="1"/>
</dbReference>
<dbReference type="PANTHER" id="PTHR39337">
    <property type="entry name" value="BLR5642 PROTEIN"/>
    <property type="match status" value="1"/>
</dbReference>
<keyword evidence="3" id="KW-1185">Reference proteome</keyword>
<evidence type="ECO:0008006" key="4">
    <source>
        <dbReference type="Google" id="ProtNLM"/>
    </source>
</evidence>
<accession>N1V7R0</accession>
<proteinExistence type="predicted"/>
<dbReference type="EMBL" id="ANPE02000123">
    <property type="protein sequence ID" value="EMY34268.1"/>
    <property type="molecule type" value="Genomic_DNA"/>
</dbReference>
<dbReference type="InterPro" id="IPR007438">
    <property type="entry name" value="DUF488"/>
</dbReference>
<dbReference type="PANTHER" id="PTHR39337:SF1">
    <property type="entry name" value="BLR5642 PROTEIN"/>
    <property type="match status" value="1"/>
</dbReference>
<dbReference type="InterPro" id="IPR014519">
    <property type="entry name" value="UCP024492"/>
</dbReference>
<dbReference type="AlphaFoldDB" id="N1V7R0"/>
<evidence type="ECO:0000313" key="2">
    <source>
        <dbReference type="EMBL" id="EMY34268.1"/>
    </source>
</evidence>
<name>N1V7R0_9MICC</name>
<comment type="caution">
    <text evidence="2">The sequence shown here is derived from an EMBL/GenBank/DDBJ whole genome shotgun (WGS) entry which is preliminary data.</text>
</comment>